<proteinExistence type="predicted"/>
<dbReference type="SUPFAM" id="SSF56925">
    <property type="entry name" value="OMPA-like"/>
    <property type="match status" value="1"/>
</dbReference>
<dbReference type="EMBL" id="WQLA01000002">
    <property type="protein sequence ID" value="MVN90869.1"/>
    <property type="molecule type" value="Genomic_DNA"/>
</dbReference>
<evidence type="ECO:0000313" key="3">
    <source>
        <dbReference type="Proteomes" id="UP000434850"/>
    </source>
</evidence>
<evidence type="ECO:0000313" key="2">
    <source>
        <dbReference type="EMBL" id="MVN90869.1"/>
    </source>
</evidence>
<gene>
    <name evidence="2" type="ORF">GO816_07010</name>
</gene>
<name>A0A6I4IBR8_9SPHI</name>
<keyword evidence="1" id="KW-0732">Signal</keyword>
<feature type="signal peptide" evidence="1">
    <location>
        <begin position="1"/>
        <end position="19"/>
    </location>
</feature>
<comment type="caution">
    <text evidence="2">The sequence shown here is derived from an EMBL/GenBank/DDBJ whole genome shotgun (WGS) entry which is preliminary data.</text>
</comment>
<dbReference type="RefSeq" id="WP_157540637.1">
    <property type="nucleotide sequence ID" value="NZ_WQLA01000002.1"/>
</dbReference>
<evidence type="ECO:0008006" key="4">
    <source>
        <dbReference type="Google" id="ProtNLM"/>
    </source>
</evidence>
<reference evidence="2 3" key="1">
    <citation type="submission" date="2019-12" db="EMBL/GenBank/DDBJ databases">
        <title>Mucilaginibacter sp. HME9299 genome sequencing and assembly.</title>
        <authorList>
            <person name="Kang H."/>
            <person name="Kim H."/>
            <person name="Joh K."/>
        </authorList>
    </citation>
    <scope>NUCLEOTIDE SEQUENCE [LARGE SCALE GENOMIC DNA]</scope>
    <source>
        <strain evidence="2 3">HME9299</strain>
    </source>
</reference>
<dbReference type="InterPro" id="IPR011250">
    <property type="entry name" value="OMP/PagP_B-barrel"/>
</dbReference>
<protein>
    <recommendedName>
        <fullName evidence="4">Outer membrane protein beta-barrel domain-containing protein</fullName>
    </recommendedName>
</protein>
<organism evidence="2 3">
    <name type="scientific">Mucilaginibacter aquatilis</name>
    <dbReference type="NCBI Taxonomy" id="1517760"/>
    <lineage>
        <taxon>Bacteria</taxon>
        <taxon>Pseudomonadati</taxon>
        <taxon>Bacteroidota</taxon>
        <taxon>Sphingobacteriia</taxon>
        <taxon>Sphingobacteriales</taxon>
        <taxon>Sphingobacteriaceae</taxon>
        <taxon>Mucilaginibacter</taxon>
    </lineage>
</organism>
<dbReference type="OrthoDB" id="668980at2"/>
<dbReference type="AlphaFoldDB" id="A0A6I4IBR8"/>
<sequence>MKKILLTLTLALLVTASFAQRKRSSAAKLGIGLDFGVPIGDFADIHSIGFGGAGKAELPLSSNFFFTVTAGYISYYYDKPVRDAIKAVGGDTYLGFVPLKAGGKYYFSPNFYGEGEIGARIGTNKGTGTAFVYAPGLGFSFPVSNGHDIDFGARFEGWTVDANAQQFVFRIAYKFGL</sequence>
<keyword evidence="3" id="KW-1185">Reference proteome</keyword>
<accession>A0A6I4IBR8</accession>
<dbReference type="Proteomes" id="UP000434850">
    <property type="component" value="Unassembled WGS sequence"/>
</dbReference>
<feature type="chain" id="PRO_5026259380" description="Outer membrane protein beta-barrel domain-containing protein" evidence="1">
    <location>
        <begin position="20"/>
        <end position="177"/>
    </location>
</feature>
<evidence type="ECO:0000256" key="1">
    <source>
        <dbReference type="SAM" id="SignalP"/>
    </source>
</evidence>